<dbReference type="EMBL" id="JAMZFT010000001">
    <property type="protein sequence ID" value="MCP1335495.1"/>
    <property type="molecule type" value="Genomic_DNA"/>
</dbReference>
<accession>A0A9J6PFV3</accession>
<organism evidence="2 3">
    <name type="scientific">Futiania mangrovi</name>
    <dbReference type="NCBI Taxonomy" id="2959716"/>
    <lineage>
        <taxon>Bacteria</taxon>
        <taxon>Pseudomonadati</taxon>
        <taxon>Pseudomonadota</taxon>
        <taxon>Alphaproteobacteria</taxon>
        <taxon>Futianiales</taxon>
        <taxon>Futianiaceae</taxon>
        <taxon>Futiania</taxon>
    </lineage>
</organism>
<gene>
    <name evidence="2" type="ORF">NJQ99_03645</name>
</gene>
<keyword evidence="3" id="KW-1185">Reference proteome</keyword>
<dbReference type="AlphaFoldDB" id="A0A9J6PFV3"/>
<evidence type="ECO:0000313" key="3">
    <source>
        <dbReference type="Proteomes" id="UP001055804"/>
    </source>
</evidence>
<comment type="caution">
    <text evidence="2">The sequence shown here is derived from an EMBL/GenBank/DDBJ whole genome shotgun (WGS) entry which is preliminary data.</text>
</comment>
<evidence type="ECO:0000256" key="1">
    <source>
        <dbReference type="SAM" id="MobiDB-lite"/>
    </source>
</evidence>
<feature type="compositionally biased region" description="Basic and acidic residues" evidence="1">
    <location>
        <begin position="16"/>
        <end position="25"/>
    </location>
</feature>
<feature type="region of interest" description="Disordered" evidence="1">
    <location>
        <begin position="1"/>
        <end position="41"/>
    </location>
</feature>
<reference evidence="2" key="1">
    <citation type="submission" date="2022-06" db="EMBL/GenBank/DDBJ databases">
        <title>Isolation and Genomics of Futiania mangrovii gen. nov., sp. nov., a Rare and Metabolically-versatile member in the Class Alphaproteobacteria.</title>
        <authorList>
            <person name="Liu L."/>
            <person name="Huang W.-C."/>
            <person name="Pan J."/>
            <person name="Li J."/>
            <person name="Huang Y."/>
            <person name="Du H."/>
            <person name="Liu Y."/>
            <person name="Li M."/>
        </authorList>
    </citation>
    <scope>NUCLEOTIDE SEQUENCE</scope>
    <source>
        <strain evidence="2">FT118</strain>
    </source>
</reference>
<protein>
    <submittedName>
        <fullName evidence="2">Uncharacterized protein</fullName>
    </submittedName>
</protein>
<evidence type="ECO:0000313" key="2">
    <source>
        <dbReference type="EMBL" id="MCP1335495.1"/>
    </source>
</evidence>
<proteinExistence type="predicted"/>
<name>A0A9J6PFV3_9PROT</name>
<dbReference type="Proteomes" id="UP001055804">
    <property type="component" value="Unassembled WGS sequence"/>
</dbReference>
<sequence>MARKPQEGAGAHGLARCHEAGDGGVERCGQAGPGQHPCQRGAVGARPFRLAAVMMGKGVQDGAPQGFGMAARQACVPVRPGGDHGHARAHRLCLGRIQVPGGVERTQRHTARHPFQQ</sequence>